<organism evidence="2">
    <name type="scientific">freshwater metagenome</name>
    <dbReference type="NCBI Taxonomy" id="449393"/>
    <lineage>
        <taxon>unclassified sequences</taxon>
        <taxon>metagenomes</taxon>
        <taxon>ecological metagenomes</taxon>
    </lineage>
</organism>
<dbReference type="SUPFAM" id="SSF54427">
    <property type="entry name" value="NTF2-like"/>
    <property type="match status" value="1"/>
</dbReference>
<sequence>MTDNQRLADALDHSEIRRLQDAYADTVSRRQWSELTDLFLPTVVLELDLRDSTMRLEGPSEIGEFIGRSVAQFEFFQFGILGTRVHLRSNGDPDTASARMYMTELRQTPAGHWSQVYGVYHDRFVRLDNRWWFAHRTYHSLARNNQPATVFEFPHHLRLEDL</sequence>
<reference evidence="2" key="1">
    <citation type="submission" date="2020-05" db="EMBL/GenBank/DDBJ databases">
        <authorList>
            <person name="Chiriac C."/>
            <person name="Salcher M."/>
            <person name="Ghai R."/>
            <person name="Kavagutti S V."/>
        </authorList>
    </citation>
    <scope>NUCLEOTIDE SEQUENCE</scope>
</reference>
<name>A0A6J6PIK5_9ZZZZ</name>
<dbReference type="InterPro" id="IPR032710">
    <property type="entry name" value="NTF2-like_dom_sf"/>
</dbReference>
<feature type="domain" description="SnoaL-like" evidence="1">
    <location>
        <begin position="10"/>
        <end position="137"/>
    </location>
</feature>
<dbReference type="EMBL" id="CAEZXM010000221">
    <property type="protein sequence ID" value="CAB4699330.1"/>
    <property type="molecule type" value="Genomic_DNA"/>
</dbReference>
<dbReference type="InterPro" id="IPR037401">
    <property type="entry name" value="SnoaL-like"/>
</dbReference>
<evidence type="ECO:0000259" key="1">
    <source>
        <dbReference type="Pfam" id="PF13577"/>
    </source>
</evidence>
<dbReference type="Pfam" id="PF13577">
    <property type="entry name" value="SnoaL_4"/>
    <property type="match status" value="1"/>
</dbReference>
<gene>
    <name evidence="2" type="ORF">UFOPK2366_01185</name>
</gene>
<evidence type="ECO:0000313" key="2">
    <source>
        <dbReference type="EMBL" id="CAB4699330.1"/>
    </source>
</evidence>
<protein>
    <submittedName>
        <fullName evidence="2">Unannotated protein</fullName>
    </submittedName>
</protein>
<dbReference type="Gene3D" id="3.10.450.50">
    <property type="match status" value="1"/>
</dbReference>
<accession>A0A6J6PIK5</accession>
<dbReference type="AlphaFoldDB" id="A0A6J6PIK5"/>
<proteinExistence type="predicted"/>